<dbReference type="Gene3D" id="1.25.40.20">
    <property type="entry name" value="Ankyrin repeat-containing domain"/>
    <property type="match status" value="1"/>
</dbReference>
<evidence type="ECO:0000313" key="5">
    <source>
        <dbReference type="Proteomes" id="UP001172102"/>
    </source>
</evidence>
<dbReference type="SUPFAM" id="SSF48403">
    <property type="entry name" value="Ankyrin repeat"/>
    <property type="match status" value="1"/>
</dbReference>
<dbReference type="PROSITE" id="PS50297">
    <property type="entry name" value="ANK_REP_REGION"/>
    <property type="match status" value="1"/>
</dbReference>
<dbReference type="PANTHER" id="PTHR24124:SF14">
    <property type="entry name" value="CHROMOSOME UNDETERMINED SCAFFOLD_25, WHOLE GENOME SHOTGUN SEQUENCE"/>
    <property type="match status" value="1"/>
</dbReference>
<dbReference type="PROSITE" id="PS50088">
    <property type="entry name" value="ANK_REPEAT"/>
    <property type="match status" value="1"/>
</dbReference>
<evidence type="ECO:0000256" key="2">
    <source>
        <dbReference type="ARBA" id="ARBA00023043"/>
    </source>
</evidence>
<dbReference type="SMART" id="SM00248">
    <property type="entry name" value="ANK"/>
    <property type="match status" value="2"/>
</dbReference>
<dbReference type="Proteomes" id="UP001172102">
    <property type="component" value="Unassembled WGS sequence"/>
</dbReference>
<protein>
    <submittedName>
        <fullName evidence="4">Ankyrin repeat-containing domain protein</fullName>
    </submittedName>
</protein>
<feature type="repeat" description="ANK" evidence="3">
    <location>
        <begin position="19"/>
        <end position="52"/>
    </location>
</feature>
<dbReference type="PANTHER" id="PTHR24124">
    <property type="entry name" value="ANKYRIN REPEAT FAMILY A"/>
    <property type="match status" value="1"/>
</dbReference>
<evidence type="ECO:0000256" key="3">
    <source>
        <dbReference type="PROSITE-ProRule" id="PRU00023"/>
    </source>
</evidence>
<evidence type="ECO:0000313" key="4">
    <source>
        <dbReference type="EMBL" id="KAK0711737.1"/>
    </source>
</evidence>
<dbReference type="InterPro" id="IPR002110">
    <property type="entry name" value="Ankyrin_rpt"/>
</dbReference>
<dbReference type="InterPro" id="IPR036770">
    <property type="entry name" value="Ankyrin_rpt-contain_sf"/>
</dbReference>
<dbReference type="GO" id="GO:0010468">
    <property type="term" value="P:regulation of gene expression"/>
    <property type="evidence" value="ECO:0007669"/>
    <property type="project" value="TreeGrafter"/>
</dbReference>
<name>A0AA40A9G4_9PEZI</name>
<dbReference type="Pfam" id="PF13857">
    <property type="entry name" value="Ank_5"/>
    <property type="match status" value="1"/>
</dbReference>
<organism evidence="4 5">
    <name type="scientific">Lasiosphaeris hirsuta</name>
    <dbReference type="NCBI Taxonomy" id="260670"/>
    <lineage>
        <taxon>Eukaryota</taxon>
        <taxon>Fungi</taxon>
        <taxon>Dikarya</taxon>
        <taxon>Ascomycota</taxon>
        <taxon>Pezizomycotina</taxon>
        <taxon>Sordariomycetes</taxon>
        <taxon>Sordariomycetidae</taxon>
        <taxon>Sordariales</taxon>
        <taxon>Lasiosphaeriaceae</taxon>
        <taxon>Lasiosphaeris</taxon>
    </lineage>
</organism>
<reference evidence="4" key="1">
    <citation type="submission" date="2023-06" db="EMBL/GenBank/DDBJ databases">
        <title>Genome-scale phylogeny and comparative genomics of the fungal order Sordariales.</title>
        <authorList>
            <consortium name="Lawrence Berkeley National Laboratory"/>
            <person name="Hensen N."/>
            <person name="Bonometti L."/>
            <person name="Westerberg I."/>
            <person name="Brannstrom I.O."/>
            <person name="Guillou S."/>
            <person name="Cros-Aarteil S."/>
            <person name="Calhoun S."/>
            <person name="Haridas S."/>
            <person name="Kuo A."/>
            <person name="Mondo S."/>
            <person name="Pangilinan J."/>
            <person name="Riley R."/>
            <person name="Labutti K."/>
            <person name="Andreopoulos B."/>
            <person name="Lipzen A."/>
            <person name="Chen C."/>
            <person name="Yanf M."/>
            <person name="Daum C."/>
            <person name="Ng V."/>
            <person name="Clum A."/>
            <person name="Steindorff A."/>
            <person name="Ohm R."/>
            <person name="Martin F."/>
            <person name="Silar P."/>
            <person name="Natvig D."/>
            <person name="Lalanne C."/>
            <person name="Gautier V."/>
            <person name="Ament-Velasquez S.L."/>
            <person name="Kruys A."/>
            <person name="Hutchinson M.I."/>
            <person name="Powell A.J."/>
            <person name="Barry K."/>
            <person name="Miller A.N."/>
            <person name="Grigoriev I.V."/>
            <person name="Debuchy R."/>
            <person name="Gladieux P."/>
            <person name="Thoren M.H."/>
            <person name="Johannesson H."/>
        </authorList>
    </citation>
    <scope>NUCLEOTIDE SEQUENCE</scope>
    <source>
        <strain evidence="4">SMH4607-1</strain>
    </source>
</reference>
<dbReference type="AlphaFoldDB" id="A0AA40A9G4"/>
<dbReference type="GO" id="GO:0005634">
    <property type="term" value="C:nucleus"/>
    <property type="evidence" value="ECO:0007669"/>
    <property type="project" value="TreeGrafter"/>
</dbReference>
<feature type="non-terminal residue" evidence="4">
    <location>
        <position position="123"/>
    </location>
</feature>
<gene>
    <name evidence="4" type="ORF">B0H67DRAFT_491307</name>
</gene>
<dbReference type="EMBL" id="JAUKUA010000005">
    <property type="protein sequence ID" value="KAK0711737.1"/>
    <property type="molecule type" value="Genomic_DNA"/>
</dbReference>
<proteinExistence type="predicted"/>
<evidence type="ECO:0000256" key="1">
    <source>
        <dbReference type="ARBA" id="ARBA00022737"/>
    </source>
</evidence>
<accession>A0AA40A9G4</accession>
<keyword evidence="1" id="KW-0677">Repeat</keyword>
<sequence length="123" mass="13854">MSLADFLRDGFPVDLRDQLLRTPLHLAVKAANLDAVKRLLYQGKASVTRKDSEGRSPLNIAVQEAAHRTWNPGGPPDSDLQKIYTQIINMLIKNNARVDDKDNDGKTPWSYAEGDGNQWIRRL</sequence>
<comment type="caution">
    <text evidence="4">The sequence shown here is derived from an EMBL/GenBank/DDBJ whole genome shotgun (WGS) entry which is preliminary data.</text>
</comment>
<keyword evidence="2 3" id="KW-0040">ANK repeat</keyword>
<keyword evidence="5" id="KW-1185">Reference proteome</keyword>